<keyword evidence="3" id="KW-1185">Reference proteome</keyword>
<dbReference type="PROSITE" id="PS51257">
    <property type="entry name" value="PROKAR_LIPOPROTEIN"/>
    <property type="match status" value="1"/>
</dbReference>
<sequence length="129" mass="13284">MKKMIAICTFSMLLSACAYNQKPVVDMTNVNAEQYEKDFDYCQSYSEKVNKEEAATTEAKNGALSGSLLGAVAGGLEDGIGGAAVGAIAGGAIGGGIGAATGANESTKVQSKVLRRCLVTKGYTVYDLD</sequence>
<dbReference type="KEGG" id="awd:AWOD_I_1660"/>
<dbReference type="GeneID" id="28541219"/>
<dbReference type="EMBL" id="LN554846">
    <property type="protein sequence ID" value="CED71730.1"/>
    <property type="molecule type" value="Genomic_DNA"/>
</dbReference>
<gene>
    <name evidence="2" type="ORF">AWOD_I_1660</name>
</gene>
<dbReference type="Proteomes" id="UP000032427">
    <property type="component" value="Chromosome 1"/>
</dbReference>
<keyword evidence="1" id="KW-0732">Signal</keyword>
<dbReference type="AlphaFoldDB" id="A0A090ITP6"/>
<protein>
    <submittedName>
        <fullName evidence="2">Putative lipoprotein</fullName>
    </submittedName>
</protein>
<feature type="signal peptide" evidence="1">
    <location>
        <begin position="1"/>
        <end position="18"/>
    </location>
</feature>
<keyword evidence="2" id="KW-0449">Lipoprotein</keyword>
<dbReference type="OrthoDB" id="5816904at2"/>
<dbReference type="HOGENOM" id="CLU_154429_0_0_6"/>
<evidence type="ECO:0000256" key="1">
    <source>
        <dbReference type="SAM" id="SignalP"/>
    </source>
</evidence>
<accession>A0A090ITP6</accession>
<reference evidence="3" key="1">
    <citation type="submission" date="2014-09" db="EMBL/GenBank/DDBJ databases">
        <authorList>
            <person name="Hjerde E."/>
        </authorList>
    </citation>
    <scope>NUCLEOTIDE SEQUENCE [LARGE SCALE GENOMIC DNA]</scope>
    <source>
        <strain evidence="3">06/09/139</strain>
    </source>
</reference>
<proteinExistence type="predicted"/>
<evidence type="ECO:0000313" key="2">
    <source>
        <dbReference type="EMBL" id="CED71730.1"/>
    </source>
</evidence>
<dbReference type="STRING" id="80852.AWOD_I_1660"/>
<name>A0A090ITP6_9GAMM</name>
<evidence type="ECO:0000313" key="3">
    <source>
        <dbReference type="Proteomes" id="UP000032427"/>
    </source>
</evidence>
<organism evidence="2 3">
    <name type="scientific">Aliivibrio wodanis</name>
    <dbReference type="NCBI Taxonomy" id="80852"/>
    <lineage>
        <taxon>Bacteria</taxon>
        <taxon>Pseudomonadati</taxon>
        <taxon>Pseudomonadota</taxon>
        <taxon>Gammaproteobacteria</taxon>
        <taxon>Vibrionales</taxon>
        <taxon>Vibrionaceae</taxon>
        <taxon>Aliivibrio</taxon>
    </lineage>
</organism>
<dbReference type="PATRIC" id="fig|80852.17.peg.1711"/>
<feature type="chain" id="PRO_5001857708" evidence="1">
    <location>
        <begin position="19"/>
        <end position="129"/>
    </location>
</feature>